<gene>
    <name evidence="6" type="ORF">SAMN05192583_2913</name>
</gene>
<dbReference type="AlphaFoldDB" id="A0A1H8GWA7"/>
<dbReference type="PANTHER" id="PTHR11705:SF145">
    <property type="entry name" value="PEPTIDASE M14 CARBOXYPEPTIDASE A DOMAIN-CONTAINING PROTEIN"/>
    <property type="match status" value="1"/>
</dbReference>
<name>A0A1H8GWA7_9SPHN</name>
<dbReference type="SMART" id="SM00631">
    <property type="entry name" value="Zn_pept"/>
    <property type="match status" value="1"/>
</dbReference>
<dbReference type="PANTHER" id="PTHR11705">
    <property type="entry name" value="PROTEASE FAMILY M14 CARBOXYPEPTIDASE A,B"/>
    <property type="match status" value="1"/>
</dbReference>
<organism evidence="6 7">
    <name type="scientific">Sphingomonas gellani</name>
    <dbReference type="NCBI Taxonomy" id="1166340"/>
    <lineage>
        <taxon>Bacteria</taxon>
        <taxon>Pseudomonadati</taxon>
        <taxon>Pseudomonadota</taxon>
        <taxon>Alphaproteobacteria</taxon>
        <taxon>Sphingomonadales</taxon>
        <taxon>Sphingomonadaceae</taxon>
        <taxon>Sphingomonas</taxon>
    </lineage>
</organism>
<keyword evidence="6" id="KW-0645">Protease</keyword>
<feature type="region of interest" description="Disordered" evidence="4">
    <location>
        <begin position="1"/>
        <end position="33"/>
    </location>
</feature>
<dbReference type="PROSITE" id="PS52035">
    <property type="entry name" value="PEPTIDASE_M14"/>
    <property type="match status" value="1"/>
</dbReference>
<evidence type="ECO:0000313" key="7">
    <source>
        <dbReference type="Proteomes" id="UP000199206"/>
    </source>
</evidence>
<dbReference type="Gene3D" id="3.40.630.10">
    <property type="entry name" value="Zn peptidases"/>
    <property type="match status" value="1"/>
</dbReference>
<accession>A0A1H8GWA7</accession>
<dbReference type="GO" id="GO:0005615">
    <property type="term" value="C:extracellular space"/>
    <property type="evidence" value="ECO:0007669"/>
    <property type="project" value="TreeGrafter"/>
</dbReference>
<comment type="caution">
    <text evidence="3">Lacks conserved residue(s) required for the propagation of feature annotation.</text>
</comment>
<reference evidence="7" key="1">
    <citation type="submission" date="2016-10" db="EMBL/GenBank/DDBJ databases">
        <authorList>
            <person name="Varghese N."/>
            <person name="Submissions S."/>
        </authorList>
    </citation>
    <scope>NUCLEOTIDE SEQUENCE [LARGE SCALE GENOMIC DNA]</scope>
    <source>
        <strain evidence="7">S6-262</strain>
    </source>
</reference>
<evidence type="ECO:0000256" key="4">
    <source>
        <dbReference type="SAM" id="MobiDB-lite"/>
    </source>
</evidence>
<feature type="domain" description="Peptidase M14" evidence="5">
    <location>
        <begin position="45"/>
        <end position="335"/>
    </location>
</feature>
<dbReference type="EMBL" id="FOCF01000007">
    <property type="protein sequence ID" value="SEN48100.1"/>
    <property type="molecule type" value="Genomic_DNA"/>
</dbReference>
<dbReference type="GO" id="GO:0004181">
    <property type="term" value="F:metallocarboxypeptidase activity"/>
    <property type="evidence" value="ECO:0007669"/>
    <property type="project" value="InterPro"/>
</dbReference>
<dbReference type="Pfam" id="PF00246">
    <property type="entry name" value="Peptidase_M14"/>
    <property type="match status" value="1"/>
</dbReference>
<dbReference type="RefSeq" id="WP_093666413.1">
    <property type="nucleotide sequence ID" value="NZ_FOCF01000007.1"/>
</dbReference>
<dbReference type="OrthoDB" id="9767214at2"/>
<protein>
    <submittedName>
        <fullName evidence="6">Zinc carboxypeptidase</fullName>
    </submittedName>
</protein>
<keyword evidence="6" id="KW-0378">Hydrolase</keyword>
<dbReference type="InterPro" id="IPR000834">
    <property type="entry name" value="Peptidase_M14"/>
</dbReference>
<keyword evidence="6" id="KW-0121">Carboxypeptidase</keyword>
<dbReference type="GO" id="GO:0006508">
    <property type="term" value="P:proteolysis"/>
    <property type="evidence" value="ECO:0007669"/>
    <property type="project" value="InterPro"/>
</dbReference>
<dbReference type="CDD" id="cd06241">
    <property type="entry name" value="M14-like"/>
    <property type="match status" value="1"/>
</dbReference>
<dbReference type="STRING" id="1166340.SAMN05192583_2913"/>
<comment type="similarity">
    <text evidence="2 3">Belongs to the peptidase M14 family.</text>
</comment>
<dbReference type="GO" id="GO:0008270">
    <property type="term" value="F:zinc ion binding"/>
    <property type="evidence" value="ECO:0007669"/>
    <property type="project" value="InterPro"/>
</dbReference>
<evidence type="ECO:0000256" key="3">
    <source>
        <dbReference type="PROSITE-ProRule" id="PRU01379"/>
    </source>
</evidence>
<evidence type="ECO:0000256" key="2">
    <source>
        <dbReference type="ARBA" id="ARBA00005988"/>
    </source>
</evidence>
<comment type="cofactor">
    <cofactor evidence="1">
        <name>Zn(2+)</name>
        <dbReference type="ChEBI" id="CHEBI:29105"/>
    </cofactor>
</comment>
<dbReference type="SUPFAM" id="SSF53187">
    <property type="entry name" value="Zn-dependent exopeptidases"/>
    <property type="match status" value="1"/>
</dbReference>
<evidence type="ECO:0000313" key="6">
    <source>
        <dbReference type="EMBL" id="SEN48100.1"/>
    </source>
</evidence>
<proteinExistence type="inferred from homology"/>
<evidence type="ECO:0000256" key="1">
    <source>
        <dbReference type="ARBA" id="ARBA00001947"/>
    </source>
</evidence>
<sequence length="589" mass="65488">MTRPWPRDRRAPLPPVPEWHGETEDRIASPGGNWCTPAERDDFDTTPDYEETLAFIYALADASPLIRARTYGRTVEGRPLTLVIASSDHDMADAEKRSKSRARVLVQCGIHPGEIDGKDAGLMLLRDIAAGDREALLNECDLYFVPVVNPDGHERRSLFSRPNQRGPREQGWRASAQGLNLNRDFVKAESPEIRAMLTLFNTIDPDLFVDIHVTDGLDYQYDITFGFQDAPYTASPAINRWLEACYRPFVSADMTAVGHLPGPLILAMDDRRPELGLALPAFPPRFSHSYGDLRHLPSVLVENHSLKPVRQRVLGTLALLEATMRVASANVGDLRAAIEVDRRRREPAPVLTWLAAADPVRETLFHPIASEFYRSPASGAEEVRWLGTPLPPVCTPVHGSTPGLRIARPAGYWVPVSEPEVIERLSRQGIRMDVLAEARTAEVAMIRLDRIVLAPRVSERRVGVGADCTRVERRQRRFAAGSAYVPTDQPMGDLAIHMLEPACADSLFAQGFVTGCLDQVEYMEAYVIAPMADAMLAEDPELVAEFEAALDADPAFAADPVARLKWFYLRSPYQDDDYLLYPIARAIAP</sequence>
<evidence type="ECO:0000259" key="5">
    <source>
        <dbReference type="PROSITE" id="PS52035"/>
    </source>
</evidence>
<feature type="compositionally biased region" description="Basic and acidic residues" evidence="4">
    <location>
        <begin position="1"/>
        <end position="11"/>
    </location>
</feature>
<dbReference type="Proteomes" id="UP000199206">
    <property type="component" value="Unassembled WGS sequence"/>
</dbReference>
<keyword evidence="7" id="KW-1185">Reference proteome</keyword>